<dbReference type="RefSeq" id="WP_001231033.1">
    <property type="nucleotide sequence ID" value="NZ_CACSGJ010000042.1"/>
</dbReference>
<evidence type="ECO:0000313" key="1">
    <source>
        <dbReference type="EMBL" id="KQE03599.1"/>
    </source>
</evidence>
<name>A0AAN5WCR1_ACIBA</name>
<organism evidence="1 2">
    <name type="scientific">Acinetobacter baumannii</name>
    <dbReference type="NCBI Taxonomy" id="470"/>
    <lineage>
        <taxon>Bacteria</taxon>
        <taxon>Pseudomonadati</taxon>
        <taxon>Pseudomonadota</taxon>
        <taxon>Gammaproteobacteria</taxon>
        <taxon>Moraxellales</taxon>
        <taxon>Moraxellaceae</taxon>
        <taxon>Acinetobacter</taxon>
        <taxon>Acinetobacter calcoaceticus/baumannii complex</taxon>
    </lineage>
</organism>
<dbReference type="AlphaFoldDB" id="A0AAN5WCR1"/>
<comment type="caution">
    <text evidence="1">The sequence shown here is derived from an EMBL/GenBank/DDBJ whole genome shotgun (WGS) entry which is preliminary data.</text>
</comment>
<gene>
    <name evidence="1" type="ORF">APD33_13370</name>
</gene>
<proteinExistence type="predicted"/>
<reference evidence="1 2" key="1">
    <citation type="submission" date="2015-10" db="EMBL/GenBank/DDBJ databases">
        <title>The utility of whole genome sequencing in characterizing Acinetobacter epidemiology and analyzing hospital outbreaks.</title>
        <authorList>
            <person name="Ozer E.A."/>
            <person name="Fitzpatrick M.A."/>
            <person name="Hauser A.R."/>
        </authorList>
    </citation>
    <scope>NUCLEOTIDE SEQUENCE [LARGE SCALE GENOMIC DNA]</scope>
    <source>
        <strain evidence="1 2">ABBL072</strain>
    </source>
</reference>
<dbReference type="EMBL" id="LLGC01000179">
    <property type="protein sequence ID" value="KQE03599.1"/>
    <property type="molecule type" value="Genomic_DNA"/>
</dbReference>
<evidence type="ECO:0000313" key="2">
    <source>
        <dbReference type="Proteomes" id="UP000051449"/>
    </source>
</evidence>
<accession>A0AAN5WCR1</accession>
<sequence>MRKPHSINGKQVGMVYTQGGKSIYLAMRSGAKNRNIDLKTNSWLFEPIIISHCINNSIDAIGVVHRVNKKCTYYLTPLSHFLENCEPHSTSKGLYKRLNMNKFMINSERFHGNLEKSLKIK</sequence>
<dbReference type="Proteomes" id="UP000051449">
    <property type="component" value="Unassembled WGS sequence"/>
</dbReference>
<protein>
    <submittedName>
        <fullName evidence="1">Uncharacterized protein</fullName>
    </submittedName>
</protein>